<keyword evidence="7" id="KW-1185">Reference proteome</keyword>
<evidence type="ECO:0000313" key="7">
    <source>
        <dbReference type="Proteomes" id="UP000236728"/>
    </source>
</evidence>
<dbReference type="PANTHER" id="PTHR24421:SF62">
    <property type="entry name" value="SENSORY TRANSDUCTION HISTIDINE KINASE"/>
    <property type="match status" value="1"/>
</dbReference>
<feature type="domain" description="Signal transduction histidine kinase subgroup 3 dimerisation and phosphoacceptor" evidence="5">
    <location>
        <begin position="786"/>
        <end position="851"/>
    </location>
</feature>
<keyword evidence="1" id="KW-0808">Transferase</keyword>
<evidence type="ECO:0000259" key="5">
    <source>
        <dbReference type="Pfam" id="PF07730"/>
    </source>
</evidence>
<organism evidence="6 7">
    <name type="scientific">Bryocella elongata</name>
    <dbReference type="NCBI Taxonomy" id="863522"/>
    <lineage>
        <taxon>Bacteria</taxon>
        <taxon>Pseudomonadati</taxon>
        <taxon>Acidobacteriota</taxon>
        <taxon>Terriglobia</taxon>
        <taxon>Terriglobales</taxon>
        <taxon>Acidobacteriaceae</taxon>
        <taxon>Bryocella</taxon>
    </lineage>
</organism>
<accession>A0A1H5ZAV7</accession>
<evidence type="ECO:0000256" key="2">
    <source>
        <dbReference type="ARBA" id="ARBA00022777"/>
    </source>
</evidence>
<proteinExistence type="predicted"/>
<keyword evidence="3" id="KW-0902">Two-component regulatory system</keyword>
<dbReference type="Gene3D" id="3.30.565.10">
    <property type="entry name" value="Histidine kinase-like ATPase, C-terminal domain"/>
    <property type="match status" value="1"/>
</dbReference>
<dbReference type="InterPro" id="IPR015943">
    <property type="entry name" value="WD40/YVTN_repeat-like_dom_sf"/>
</dbReference>
<keyword evidence="2 6" id="KW-0418">Kinase</keyword>
<reference evidence="6 7" key="1">
    <citation type="submission" date="2016-10" db="EMBL/GenBank/DDBJ databases">
        <authorList>
            <person name="de Groot N.N."/>
        </authorList>
    </citation>
    <scope>NUCLEOTIDE SEQUENCE [LARGE SCALE GENOMIC DNA]</scope>
    <source>
        <strain evidence="6 7">DSM 22489</strain>
    </source>
</reference>
<keyword evidence="4" id="KW-0732">Signal</keyword>
<protein>
    <submittedName>
        <fullName evidence="6">Signal transduction histidine kinase</fullName>
    </submittedName>
</protein>
<dbReference type="InterPro" id="IPR036890">
    <property type="entry name" value="HATPase_C_sf"/>
</dbReference>
<dbReference type="AlphaFoldDB" id="A0A1H5ZAV7"/>
<dbReference type="EMBL" id="FNVA01000004">
    <property type="protein sequence ID" value="SEG33441.1"/>
    <property type="molecule type" value="Genomic_DNA"/>
</dbReference>
<dbReference type="Pfam" id="PF07730">
    <property type="entry name" value="HisKA_3"/>
    <property type="match status" value="1"/>
</dbReference>
<evidence type="ECO:0000256" key="3">
    <source>
        <dbReference type="ARBA" id="ARBA00023012"/>
    </source>
</evidence>
<name>A0A1H5ZAV7_9BACT</name>
<dbReference type="GO" id="GO:0000155">
    <property type="term" value="F:phosphorelay sensor kinase activity"/>
    <property type="evidence" value="ECO:0007669"/>
    <property type="project" value="InterPro"/>
</dbReference>
<dbReference type="InterPro" id="IPR050482">
    <property type="entry name" value="Sensor_HK_TwoCompSys"/>
</dbReference>
<gene>
    <name evidence="6" type="ORF">SAMN05421819_2556</name>
</gene>
<dbReference type="SUPFAM" id="SSF63829">
    <property type="entry name" value="Calcium-dependent phosphotriesterase"/>
    <property type="match status" value="3"/>
</dbReference>
<evidence type="ECO:0000256" key="1">
    <source>
        <dbReference type="ARBA" id="ARBA00022679"/>
    </source>
</evidence>
<dbReference type="Gene3D" id="2.60.40.10">
    <property type="entry name" value="Immunoglobulins"/>
    <property type="match status" value="1"/>
</dbReference>
<dbReference type="GO" id="GO:0016020">
    <property type="term" value="C:membrane"/>
    <property type="evidence" value="ECO:0007669"/>
    <property type="project" value="InterPro"/>
</dbReference>
<evidence type="ECO:0000313" key="6">
    <source>
        <dbReference type="EMBL" id="SEG33441.1"/>
    </source>
</evidence>
<sequence length="1018" mass="110389">MRVVRCGWPLFLSIVAFVCIMCNATHSQVLAPPRDGVPGYEYKLWTDREAAPSNITAIAQTTDGYLWLGATGALYRFDGESFERPETSGASIQSVRITALEADRRNGLWIGYNWHGIAYLHHGVVTAYENPAGIWGTVSHIVVAPDGKVWAVVGNNLLLFENNTWIDVTSRYGLGPSVDWLIFHDDGTMVVSADREILEFVPGATKPVRILHTAGDVRGMTVRPDGIGMLVDNSGEIRSIVSETSPHKSVLFGKEPIGLTSDREGGLWSADPGDGICRLSPTFTQSGVLVALTRVGCVYEDGSTFPIAVSYTDRDGNIWVVGSKGLYRFQKARFVVAPIPVQLGAAFAVDPTGTLWLGTLGAPLFSYERGEWHAWGPPRQIHTIYAATDSSVWFSSAIVGSTDNLCHLLHGRIIETKPPVDVGTYPMQSLGVDGNGDVLAGFVRKGVYRLHMGKWTSMAEQFGTALMPFVMSVAPDGRVWLGFAGDRVGVWDGKRFKWISLPSNSVGSVLAFAFHAKTVWVSGENGLAAIQDGGMVRVLLTPSLAGVSGLAFSPDGDLWMNSLAGVLHTSAASLGSSLQDLKVPLTWEVIGQREGLHGQPSQVRPLQSAAFAQGRLWFSTAKAIGSVAPGSHEVGLVPPAIVRMQLASDGRRLLDADSYQLPADTRLVQVTSSAVDLSRPEDLRFAYTLNGKPVAEGSRTQQRMITFVGLPQGSYELKVAACNVGGVCSASMAALRFVIAPHFYQRQTVWMVAALTSLAFAFLFYRWRLQLVCERVEAEARGQSAERERIARELHDTLLQSVQGLALKFQAVAQGMDAGSASRSQILKYLDDADEVLASARDRVRGLRSSEHGAWGLPQRLQELIERTAEGGSAIVRLHVHCTSFSVRDQAGKELFEIGAEALRNALRHARAEHINIHLRYGLLRFSLEVVDDGQGTMFGRGGRPDAGHYGIGGMRERASLLRGSFTMRSLAGAGTLVRVVVPGAVAYNDGVIARFFSAMTRPRGRASETVLPSTYKN</sequence>
<feature type="chain" id="PRO_5009291406" evidence="4">
    <location>
        <begin position="28"/>
        <end position="1018"/>
    </location>
</feature>
<dbReference type="GO" id="GO:0046983">
    <property type="term" value="F:protein dimerization activity"/>
    <property type="evidence" value="ECO:0007669"/>
    <property type="project" value="InterPro"/>
</dbReference>
<feature type="signal peptide" evidence="4">
    <location>
        <begin position="1"/>
        <end position="27"/>
    </location>
</feature>
<dbReference type="InterPro" id="IPR011712">
    <property type="entry name" value="Sig_transdc_His_kin_sub3_dim/P"/>
</dbReference>
<dbReference type="SUPFAM" id="SSF55874">
    <property type="entry name" value="ATPase domain of HSP90 chaperone/DNA topoisomerase II/histidine kinase"/>
    <property type="match status" value="1"/>
</dbReference>
<evidence type="ECO:0000256" key="4">
    <source>
        <dbReference type="SAM" id="SignalP"/>
    </source>
</evidence>
<dbReference type="InterPro" id="IPR013783">
    <property type="entry name" value="Ig-like_fold"/>
</dbReference>
<dbReference type="PANTHER" id="PTHR24421">
    <property type="entry name" value="NITRATE/NITRITE SENSOR PROTEIN NARX-RELATED"/>
    <property type="match status" value="1"/>
</dbReference>
<dbReference type="Proteomes" id="UP000236728">
    <property type="component" value="Unassembled WGS sequence"/>
</dbReference>
<dbReference type="Gene3D" id="2.130.10.10">
    <property type="entry name" value="YVTN repeat-like/Quinoprotein amine dehydrogenase"/>
    <property type="match status" value="2"/>
</dbReference>
<dbReference type="Gene3D" id="1.20.5.1930">
    <property type="match status" value="1"/>
</dbReference>
<dbReference type="CDD" id="cd16917">
    <property type="entry name" value="HATPase_UhpB-NarQ-NarX-like"/>
    <property type="match status" value="1"/>
</dbReference>